<comment type="caution">
    <text evidence="9">The sequence shown here is derived from an EMBL/GenBank/DDBJ whole genome shotgun (WGS) entry which is preliminary data.</text>
</comment>
<accession>A0ABU2XN50</accession>
<evidence type="ECO:0000256" key="2">
    <source>
        <dbReference type="ARBA" id="ARBA00009347"/>
    </source>
</evidence>
<evidence type="ECO:0000313" key="10">
    <source>
        <dbReference type="Proteomes" id="UP001180754"/>
    </source>
</evidence>
<reference evidence="9" key="1">
    <citation type="submission" date="2024-05" db="EMBL/GenBank/DDBJ databases">
        <title>30 novel species of actinomycetes from the DSMZ collection.</title>
        <authorList>
            <person name="Nouioui I."/>
        </authorList>
    </citation>
    <scope>NUCLEOTIDE SEQUENCE</scope>
    <source>
        <strain evidence="9">DSM 41529</strain>
    </source>
</reference>
<evidence type="ECO:0000259" key="7">
    <source>
        <dbReference type="Pfam" id="PF02770"/>
    </source>
</evidence>
<evidence type="ECO:0000259" key="6">
    <source>
        <dbReference type="Pfam" id="PF00441"/>
    </source>
</evidence>
<proteinExistence type="inferred from homology"/>
<dbReference type="PANTHER" id="PTHR43884:SF12">
    <property type="entry name" value="ISOVALERYL-COA DEHYDROGENASE, MITOCHONDRIAL-RELATED"/>
    <property type="match status" value="1"/>
</dbReference>
<dbReference type="Gene3D" id="2.40.110.10">
    <property type="entry name" value="Butyryl-CoA Dehydrogenase, subunit A, domain 2"/>
    <property type="match status" value="1"/>
</dbReference>
<dbReference type="InterPro" id="IPR009075">
    <property type="entry name" value="AcylCo_DH/oxidase_C"/>
</dbReference>
<evidence type="ECO:0000256" key="3">
    <source>
        <dbReference type="ARBA" id="ARBA00022630"/>
    </source>
</evidence>
<feature type="domain" description="Acyl-CoA dehydrogenase/oxidase C-terminal" evidence="6">
    <location>
        <begin position="231"/>
        <end position="377"/>
    </location>
</feature>
<dbReference type="InterPro" id="IPR013786">
    <property type="entry name" value="AcylCoA_DH/ox_N"/>
</dbReference>
<protein>
    <submittedName>
        <fullName evidence="9">Acyl-CoA dehydrogenase family protein</fullName>
    </submittedName>
</protein>
<sequence>MNLDWTEEQRALHERLRDLGEKLGEEVAARERSQSLEPGDWQRCAEAGVLALPLPQEYGGPGLSPLACAYALEGLGHGCRDNGLLIALGAHMWAVELPVREFGTPEQKRRYLPALGDGRLVGAHAITEAEAGSDALALTARARRDGDTYLLSGTKRFVTNAPIADLFIVHATVDPGLGFTGVTAFLVERGQEGLTVEPGPEKTGLRTAPWGEITLQDCRVPASRRLGAEKQGSRILARTMAWERSLILAPMLGTMRRQIEDCVAHARSRVQFGRTIGRNDAVSHRIVDMRVRLEEARLLTYRAAWDLEQGIPSVFPEAAQLRTSEAAVQTFLDAMQVYGGLGYTTGTDAERNLRDALGTRISSGTSDMQRRVMAEKMGITARARRAAPARSAGGEGGGDAR</sequence>
<feature type="domain" description="Acyl-CoA oxidase/dehydrogenase middle" evidence="7">
    <location>
        <begin position="123"/>
        <end position="218"/>
    </location>
</feature>
<dbReference type="Gene3D" id="1.10.540.10">
    <property type="entry name" value="Acyl-CoA dehydrogenase/oxidase, N-terminal domain"/>
    <property type="match status" value="1"/>
</dbReference>
<dbReference type="RefSeq" id="WP_311727877.1">
    <property type="nucleotide sequence ID" value="NZ_JAVRFD010000019.1"/>
</dbReference>
<dbReference type="InterPro" id="IPR009100">
    <property type="entry name" value="AcylCoA_DH/oxidase_NM_dom_sf"/>
</dbReference>
<keyword evidence="10" id="KW-1185">Reference proteome</keyword>
<dbReference type="EMBL" id="JAVRFD010000019">
    <property type="protein sequence ID" value="MDT0547359.1"/>
    <property type="molecule type" value="Genomic_DNA"/>
</dbReference>
<dbReference type="PROSITE" id="PS00072">
    <property type="entry name" value="ACYL_COA_DH_1"/>
    <property type="match status" value="1"/>
</dbReference>
<dbReference type="Gene3D" id="1.20.140.10">
    <property type="entry name" value="Butyryl-CoA Dehydrogenase, subunit A, domain 3"/>
    <property type="match status" value="1"/>
</dbReference>
<dbReference type="InterPro" id="IPR037069">
    <property type="entry name" value="AcylCoA_DH/ox_N_sf"/>
</dbReference>
<comment type="similarity">
    <text evidence="2 5">Belongs to the acyl-CoA dehydrogenase family.</text>
</comment>
<evidence type="ECO:0000259" key="8">
    <source>
        <dbReference type="Pfam" id="PF02771"/>
    </source>
</evidence>
<comment type="cofactor">
    <cofactor evidence="1 5">
        <name>FAD</name>
        <dbReference type="ChEBI" id="CHEBI:57692"/>
    </cofactor>
</comment>
<dbReference type="InterPro" id="IPR046373">
    <property type="entry name" value="Acyl-CoA_Oxase/DH_mid-dom_sf"/>
</dbReference>
<name>A0ABU2XN50_9ACTN</name>
<evidence type="ECO:0000256" key="5">
    <source>
        <dbReference type="RuleBase" id="RU362125"/>
    </source>
</evidence>
<evidence type="ECO:0000256" key="4">
    <source>
        <dbReference type="ARBA" id="ARBA00022827"/>
    </source>
</evidence>
<dbReference type="PIRSF" id="PIRSF016578">
    <property type="entry name" value="HsaA"/>
    <property type="match status" value="1"/>
</dbReference>
<dbReference type="InterPro" id="IPR006091">
    <property type="entry name" value="Acyl-CoA_Oxase/DH_mid-dom"/>
</dbReference>
<dbReference type="InterPro" id="IPR006089">
    <property type="entry name" value="Acyl-CoA_DH_CS"/>
</dbReference>
<keyword evidence="3 5" id="KW-0285">Flavoprotein</keyword>
<dbReference type="InterPro" id="IPR036250">
    <property type="entry name" value="AcylCo_DH-like_C"/>
</dbReference>
<keyword evidence="5" id="KW-0560">Oxidoreductase</keyword>
<dbReference type="SUPFAM" id="SSF47203">
    <property type="entry name" value="Acyl-CoA dehydrogenase C-terminal domain-like"/>
    <property type="match status" value="1"/>
</dbReference>
<dbReference type="PANTHER" id="PTHR43884">
    <property type="entry name" value="ACYL-COA DEHYDROGENASE"/>
    <property type="match status" value="1"/>
</dbReference>
<dbReference type="Pfam" id="PF02771">
    <property type="entry name" value="Acyl-CoA_dh_N"/>
    <property type="match status" value="1"/>
</dbReference>
<evidence type="ECO:0000313" key="9">
    <source>
        <dbReference type="EMBL" id="MDT0547359.1"/>
    </source>
</evidence>
<dbReference type="SUPFAM" id="SSF56645">
    <property type="entry name" value="Acyl-CoA dehydrogenase NM domain-like"/>
    <property type="match status" value="1"/>
</dbReference>
<dbReference type="Proteomes" id="UP001180754">
    <property type="component" value="Unassembled WGS sequence"/>
</dbReference>
<dbReference type="Pfam" id="PF02770">
    <property type="entry name" value="Acyl-CoA_dh_M"/>
    <property type="match status" value="1"/>
</dbReference>
<evidence type="ECO:0000256" key="1">
    <source>
        <dbReference type="ARBA" id="ARBA00001974"/>
    </source>
</evidence>
<feature type="domain" description="Acyl-CoA dehydrogenase/oxidase N-terminal" evidence="8">
    <location>
        <begin position="6"/>
        <end position="118"/>
    </location>
</feature>
<dbReference type="Pfam" id="PF00441">
    <property type="entry name" value="Acyl-CoA_dh_1"/>
    <property type="match status" value="1"/>
</dbReference>
<organism evidence="9 10">
    <name type="scientific">Streptomyces lonegramiae</name>
    <dbReference type="NCBI Taxonomy" id="3075524"/>
    <lineage>
        <taxon>Bacteria</taxon>
        <taxon>Bacillati</taxon>
        <taxon>Actinomycetota</taxon>
        <taxon>Actinomycetes</taxon>
        <taxon>Kitasatosporales</taxon>
        <taxon>Streptomycetaceae</taxon>
        <taxon>Streptomyces</taxon>
    </lineage>
</organism>
<keyword evidence="4 5" id="KW-0274">FAD</keyword>
<gene>
    <name evidence="9" type="ORF">RND15_32350</name>
</gene>